<evidence type="ECO:0000256" key="8">
    <source>
        <dbReference type="ARBA" id="ARBA00022840"/>
    </source>
</evidence>
<keyword evidence="6" id="KW-0547">Nucleotide-binding</keyword>
<evidence type="ECO:0000256" key="6">
    <source>
        <dbReference type="ARBA" id="ARBA00022741"/>
    </source>
</evidence>
<keyword evidence="5" id="KW-0479">Metal-binding</keyword>
<evidence type="ECO:0000256" key="1">
    <source>
        <dbReference type="ARBA" id="ARBA00009196"/>
    </source>
</evidence>
<dbReference type="Pfam" id="PF01163">
    <property type="entry name" value="RIO1"/>
    <property type="match status" value="1"/>
</dbReference>
<comment type="similarity">
    <text evidence="1">Belongs to the protein kinase superfamily. RIO-type Ser/Thr kinase family.</text>
</comment>
<keyword evidence="7" id="KW-0418">Kinase</keyword>
<dbReference type="InterPro" id="IPR011009">
    <property type="entry name" value="Kinase-like_dom_sf"/>
</dbReference>
<feature type="domain" description="Protein kinase" evidence="12">
    <location>
        <begin position="76"/>
        <end position="290"/>
    </location>
</feature>
<evidence type="ECO:0000256" key="11">
    <source>
        <dbReference type="ARBA" id="ARBA00048679"/>
    </source>
</evidence>
<accession>A0A2K5ARP6</accession>
<evidence type="ECO:0000256" key="5">
    <source>
        <dbReference type="ARBA" id="ARBA00022723"/>
    </source>
</evidence>
<dbReference type="InterPro" id="IPR000687">
    <property type="entry name" value="RIO_kinase"/>
</dbReference>
<name>A0A2K5ARP6_9ARCH</name>
<keyword evidence="3" id="KW-0723">Serine/threonine-protein kinase</keyword>
<dbReference type="Gene3D" id="3.30.200.20">
    <property type="entry name" value="Phosphorylase Kinase, domain 1"/>
    <property type="match status" value="1"/>
</dbReference>
<dbReference type="Proteomes" id="UP000236248">
    <property type="component" value="Chromosome NCAV"/>
</dbReference>
<evidence type="ECO:0000313" key="13">
    <source>
        <dbReference type="EMBL" id="SPC34295.1"/>
    </source>
</evidence>
<keyword evidence="9" id="KW-0460">Magnesium</keyword>
<dbReference type="EC" id="2.7.11.1" evidence="2"/>
<dbReference type="InterPro" id="IPR018934">
    <property type="entry name" value="RIO_dom"/>
</dbReference>
<gene>
    <name evidence="13" type="ORF">NCAV_1118</name>
</gene>
<comment type="catalytic activity">
    <reaction evidence="11">
        <text>L-seryl-[protein] + ATP = O-phospho-L-seryl-[protein] + ADP + H(+)</text>
        <dbReference type="Rhea" id="RHEA:17989"/>
        <dbReference type="Rhea" id="RHEA-COMP:9863"/>
        <dbReference type="Rhea" id="RHEA-COMP:11604"/>
        <dbReference type="ChEBI" id="CHEBI:15378"/>
        <dbReference type="ChEBI" id="CHEBI:29999"/>
        <dbReference type="ChEBI" id="CHEBI:30616"/>
        <dbReference type="ChEBI" id="CHEBI:83421"/>
        <dbReference type="ChEBI" id="CHEBI:456216"/>
        <dbReference type="EC" id="2.7.11.1"/>
    </reaction>
</comment>
<dbReference type="SUPFAM" id="SSF56112">
    <property type="entry name" value="Protein kinase-like (PK-like)"/>
    <property type="match status" value="1"/>
</dbReference>
<sequence>MLAYASSRCIFMNYYNNNNDRSEERIDKRVLRELIRIDREQRSREKDESLVKVREEVFDTKTMLTLYSIMNSGYLAYLNGVVASGKESRVYWGVAEDGSSIAVKIYLVATAEFRHRLQYIVGDPRFKRVKRGIRNIVMLWARKEFKNLSRAYSSGVSVPKPIYVKDNVLLMEFIGSNGMPAPTLNQCNVCKEHYDQVIDNLIKLYRDARLVHADLSEFNIFLHHGDRIVIFDFGSAVDVKHPNAQEFLLRDIMNVNRFFSKQGVEVHDINYLLSIIRDDGVQASSEGTKG</sequence>
<dbReference type="PANTHER" id="PTHR45723">
    <property type="entry name" value="SERINE/THREONINE-PROTEIN KINASE RIO1"/>
    <property type="match status" value="1"/>
</dbReference>
<dbReference type="GO" id="GO:0004674">
    <property type="term" value="F:protein serine/threonine kinase activity"/>
    <property type="evidence" value="ECO:0007669"/>
    <property type="project" value="UniProtKB-KW"/>
</dbReference>
<evidence type="ECO:0000256" key="2">
    <source>
        <dbReference type="ARBA" id="ARBA00012513"/>
    </source>
</evidence>
<evidence type="ECO:0000313" key="14">
    <source>
        <dbReference type="Proteomes" id="UP000236248"/>
    </source>
</evidence>
<keyword evidence="14" id="KW-1185">Reference proteome</keyword>
<dbReference type="PROSITE" id="PS50011">
    <property type="entry name" value="PROTEIN_KINASE_DOM"/>
    <property type="match status" value="1"/>
</dbReference>
<dbReference type="CDD" id="cd05145">
    <property type="entry name" value="RIO1_like"/>
    <property type="match status" value="1"/>
</dbReference>
<evidence type="ECO:0000259" key="12">
    <source>
        <dbReference type="PROSITE" id="PS50011"/>
    </source>
</evidence>
<evidence type="ECO:0000256" key="4">
    <source>
        <dbReference type="ARBA" id="ARBA00022679"/>
    </source>
</evidence>
<comment type="catalytic activity">
    <reaction evidence="10">
        <text>L-threonyl-[protein] + ATP = O-phospho-L-threonyl-[protein] + ADP + H(+)</text>
        <dbReference type="Rhea" id="RHEA:46608"/>
        <dbReference type="Rhea" id="RHEA-COMP:11060"/>
        <dbReference type="Rhea" id="RHEA-COMP:11605"/>
        <dbReference type="ChEBI" id="CHEBI:15378"/>
        <dbReference type="ChEBI" id="CHEBI:30013"/>
        <dbReference type="ChEBI" id="CHEBI:30616"/>
        <dbReference type="ChEBI" id="CHEBI:61977"/>
        <dbReference type="ChEBI" id="CHEBI:456216"/>
        <dbReference type="EC" id="2.7.11.1"/>
    </reaction>
</comment>
<evidence type="ECO:0000256" key="7">
    <source>
        <dbReference type="ARBA" id="ARBA00022777"/>
    </source>
</evidence>
<dbReference type="InterPro" id="IPR000719">
    <property type="entry name" value="Prot_kinase_dom"/>
</dbReference>
<dbReference type="EMBL" id="LT981265">
    <property type="protein sequence ID" value="SPC34295.1"/>
    <property type="molecule type" value="Genomic_DNA"/>
</dbReference>
<dbReference type="InterPro" id="IPR051272">
    <property type="entry name" value="RIO-type_Ser/Thr_kinase"/>
</dbReference>
<organism evidence="13 14">
    <name type="scientific">Candidatus Nitrosocaldus cavascurensis</name>
    <dbReference type="NCBI Taxonomy" id="2058097"/>
    <lineage>
        <taxon>Archaea</taxon>
        <taxon>Nitrososphaerota</taxon>
        <taxon>Nitrososphaeria</taxon>
        <taxon>Candidatus Nitrosocaldales</taxon>
        <taxon>Candidatus Nitrosocaldaceae</taxon>
        <taxon>Candidatus Nitrosocaldus</taxon>
    </lineage>
</organism>
<reference evidence="14" key="1">
    <citation type="submission" date="2018-01" db="EMBL/GenBank/DDBJ databases">
        <authorList>
            <person name="Kerou L M."/>
        </authorList>
    </citation>
    <scope>NUCLEOTIDE SEQUENCE [LARGE SCALE GENOMIC DNA]</scope>
    <source>
        <strain evidence="14">SCU2</strain>
    </source>
</reference>
<dbReference type="AlphaFoldDB" id="A0A2K5ARP6"/>
<dbReference type="GO" id="GO:0005524">
    <property type="term" value="F:ATP binding"/>
    <property type="evidence" value="ECO:0007669"/>
    <property type="project" value="UniProtKB-KW"/>
</dbReference>
<dbReference type="SMART" id="SM00090">
    <property type="entry name" value="RIO"/>
    <property type="match status" value="1"/>
</dbReference>
<protein>
    <recommendedName>
        <fullName evidence="2">non-specific serine/threonine protein kinase</fullName>
        <ecNumber evidence="2">2.7.11.1</ecNumber>
    </recommendedName>
</protein>
<evidence type="ECO:0000256" key="9">
    <source>
        <dbReference type="ARBA" id="ARBA00022842"/>
    </source>
</evidence>
<evidence type="ECO:0000256" key="10">
    <source>
        <dbReference type="ARBA" id="ARBA00047899"/>
    </source>
</evidence>
<keyword evidence="8" id="KW-0067">ATP-binding</keyword>
<proteinExistence type="inferred from homology"/>
<dbReference type="GO" id="GO:0046872">
    <property type="term" value="F:metal ion binding"/>
    <property type="evidence" value="ECO:0007669"/>
    <property type="project" value="UniProtKB-KW"/>
</dbReference>
<dbReference type="Gene3D" id="1.10.510.10">
    <property type="entry name" value="Transferase(Phosphotransferase) domain 1"/>
    <property type="match status" value="1"/>
</dbReference>
<keyword evidence="4" id="KW-0808">Transferase</keyword>
<evidence type="ECO:0000256" key="3">
    <source>
        <dbReference type="ARBA" id="ARBA00022527"/>
    </source>
</evidence>
<dbReference type="KEGG" id="ncv:NCAV_1118"/>